<dbReference type="Proteomes" id="UP000038009">
    <property type="component" value="Unassembled WGS sequence"/>
</dbReference>
<keyword evidence="1" id="KW-1133">Transmembrane helix</keyword>
<keyword evidence="1" id="KW-0472">Membrane</keyword>
<keyword evidence="1" id="KW-0812">Transmembrane</keyword>
<evidence type="ECO:0008006" key="4">
    <source>
        <dbReference type="Google" id="ProtNLM"/>
    </source>
</evidence>
<dbReference type="EMBL" id="LJSK01000246">
    <property type="protein sequence ID" value="KPI84589.1"/>
    <property type="molecule type" value="Genomic_DNA"/>
</dbReference>
<accession>A0A0N0P3W0</accession>
<dbReference type="OMA" id="CLMHLAL"/>
<keyword evidence="3" id="KW-1185">Reference proteome</keyword>
<gene>
    <name evidence="2" type="ORF">ABL78_6350</name>
</gene>
<dbReference type="GO" id="GO:0016192">
    <property type="term" value="P:vesicle-mediated transport"/>
    <property type="evidence" value="ECO:0007669"/>
    <property type="project" value="InterPro"/>
</dbReference>
<dbReference type="VEuPathDB" id="TriTrypDB:Lsey_0246_0060"/>
<name>A0A0N0P3W0_LEPSE</name>
<proteinExistence type="predicted"/>
<evidence type="ECO:0000313" key="3">
    <source>
        <dbReference type="Proteomes" id="UP000038009"/>
    </source>
</evidence>
<feature type="transmembrane region" description="Helical" evidence="1">
    <location>
        <begin position="37"/>
        <end position="56"/>
    </location>
</feature>
<dbReference type="AlphaFoldDB" id="A0A0N0P3W0"/>
<reference evidence="2 3" key="1">
    <citation type="journal article" date="2015" name="PLoS Pathog.">
        <title>Leptomonas seymouri: Adaptations to the Dixenous Life Cycle Analyzed by Genome Sequencing, Transcriptome Profiling and Co-infection with Leishmania donovani.</title>
        <authorList>
            <person name="Kraeva N."/>
            <person name="Butenko A."/>
            <person name="Hlavacova J."/>
            <person name="Kostygov A."/>
            <person name="Myskova J."/>
            <person name="Grybchuk D."/>
            <person name="Lestinova T."/>
            <person name="Votypka J."/>
            <person name="Volf P."/>
            <person name="Opperdoes F."/>
            <person name="Flegontov P."/>
            <person name="Lukes J."/>
            <person name="Yurchenko V."/>
        </authorList>
    </citation>
    <scope>NUCLEOTIDE SEQUENCE [LARGE SCALE GENOMIC DNA]</scope>
    <source>
        <strain evidence="2 3">ATCC 30220</strain>
    </source>
</reference>
<dbReference type="InterPro" id="IPR003377">
    <property type="entry name" value="Cornichon"/>
</dbReference>
<evidence type="ECO:0000313" key="2">
    <source>
        <dbReference type="EMBL" id="KPI84589.1"/>
    </source>
</evidence>
<evidence type="ECO:0000256" key="1">
    <source>
        <dbReference type="SAM" id="Phobius"/>
    </source>
</evidence>
<dbReference type="Pfam" id="PF03311">
    <property type="entry name" value="Cornichon"/>
    <property type="match status" value="1"/>
</dbReference>
<comment type="caution">
    <text evidence="2">The sequence shown here is derived from an EMBL/GenBank/DDBJ whole genome shotgun (WGS) entry which is preliminary data.</text>
</comment>
<organism evidence="2 3">
    <name type="scientific">Leptomonas seymouri</name>
    <dbReference type="NCBI Taxonomy" id="5684"/>
    <lineage>
        <taxon>Eukaryota</taxon>
        <taxon>Discoba</taxon>
        <taxon>Euglenozoa</taxon>
        <taxon>Kinetoplastea</taxon>
        <taxon>Metakinetoplastina</taxon>
        <taxon>Trypanosomatida</taxon>
        <taxon>Trypanosomatidae</taxon>
        <taxon>Leishmaniinae</taxon>
        <taxon>Leptomonas</taxon>
    </lineage>
</organism>
<dbReference type="SMART" id="SM01398">
    <property type="entry name" value="Cornichon"/>
    <property type="match status" value="1"/>
</dbReference>
<feature type="transmembrane region" description="Helical" evidence="1">
    <location>
        <begin position="168"/>
        <end position="187"/>
    </location>
</feature>
<feature type="transmembrane region" description="Helical" evidence="1">
    <location>
        <begin position="62"/>
        <end position="83"/>
    </location>
</feature>
<sequence length="189" mass="21861">MANFKRLLEALRLQFQWIPVLITDRSRHTRSDERRRAYLFVLLHFSFALVVCGHFMSVIASWVLAFVLQVGSMGLCLMHLALLEDYADRMSNPQEVEYSINPLVVAEVAVRSFACLQCILTHSWYLLLAGSIELFYDLYVAQQRSLLIDATTIWKEIGMFRTDGRIRAVYQVIMVFLAVLYLVVSLYNV</sequence>
<protein>
    <recommendedName>
        <fullName evidence="4">Cornichon protein</fullName>
    </recommendedName>
</protein>
<dbReference type="OrthoDB" id="434393at2759"/>